<dbReference type="PANTHER" id="PTHR12176">
    <property type="entry name" value="SAM-DEPENDENT METHYLTRANSFERASE SUPERFAMILY PROTEIN"/>
    <property type="match status" value="1"/>
</dbReference>
<evidence type="ECO:0000313" key="13">
    <source>
        <dbReference type="Proteomes" id="UP000838412"/>
    </source>
</evidence>
<keyword evidence="5" id="KW-0949">S-adenosyl-L-methionine</keyword>
<sequence length="278" mass="32056">MAEFETSESEESGSFLPQDVREYAKKEYWDRRYEEEDSFEWFKGYDSFRDLVLRNVKKTDKILMLGCGNSPLSADMYRDGFHHITNIDYSPACIRRMAHKHADMTWLEMDARQLTFPDGTFEVVLEKGTLDAFMVAEKSPWTVSEETAHFCHQVLQEVSRVLCPGGRFISISFAQPHFRTPLYANDEYGWSVRTDKFGDCFHFFFYTMERGGALTQQQREQAHSFFHPPAVDVTPVCLSDPEDFLRRIDVSPSSSPVPKHLSDPEELPTMTGVPLSTS</sequence>
<evidence type="ECO:0000256" key="7">
    <source>
        <dbReference type="ARBA" id="ARBA00052410"/>
    </source>
</evidence>
<dbReference type="InterPro" id="IPR013216">
    <property type="entry name" value="Methyltransf_11"/>
</dbReference>
<comment type="catalytic activity">
    <reaction evidence="6">
        <text>N(6)-methyl-L-lysyl-[protein] + S-adenosyl-L-methionine = N(6),N(6)-dimethyl-L-lysyl-[protein] + S-adenosyl-L-homocysteine + H(+)</text>
        <dbReference type="Rhea" id="RHEA:54196"/>
        <dbReference type="Rhea" id="RHEA-COMP:13053"/>
        <dbReference type="Rhea" id="RHEA-COMP:13827"/>
        <dbReference type="ChEBI" id="CHEBI:15378"/>
        <dbReference type="ChEBI" id="CHEBI:57856"/>
        <dbReference type="ChEBI" id="CHEBI:59789"/>
        <dbReference type="ChEBI" id="CHEBI:61929"/>
        <dbReference type="ChEBI" id="CHEBI:61976"/>
    </reaction>
</comment>
<dbReference type="CDD" id="cd02440">
    <property type="entry name" value="AdoMet_MTases"/>
    <property type="match status" value="1"/>
</dbReference>
<keyword evidence="4" id="KW-0808">Transferase</keyword>
<dbReference type="GO" id="GO:0008757">
    <property type="term" value="F:S-adenosylmethionine-dependent methyltransferase activity"/>
    <property type="evidence" value="ECO:0007669"/>
    <property type="project" value="InterPro"/>
</dbReference>
<dbReference type="AlphaFoldDB" id="A0A8J9VFN0"/>
<dbReference type="GO" id="GO:0032259">
    <property type="term" value="P:methylation"/>
    <property type="evidence" value="ECO:0007669"/>
    <property type="project" value="UniProtKB-KW"/>
</dbReference>
<gene>
    <name evidence="12" type="primary">ECE2</name>
    <name evidence="12" type="ORF">BLAG_LOCUS3717</name>
</gene>
<evidence type="ECO:0000256" key="10">
    <source>
        <dbReference type="SAM" id="MobiDB-lite"/>
    </source>
</evidence>
<evidence type="ECO:0000256" key="1">
    <source>
        <dbReference type="ARBA" id="ARBA00008361"/>
    </source>
</evidence>
<evidence type="ECO:0000256" key="8">
    <source>
        <dbReference type="ARBA" id="ARBA00059299"/>
    </source>
</evidence>
<proteinExistence type="inferred from homology"/>
<dbReference type="Gene3D" id="3.40.50.150">
    <property type="entry name" value="Vaccinia Virus protein VP39"/>
    <property type="match status" value="1"/>
</dbReference>
<feature type="region of interest" description="Disordered" evidence="10">
    <location>
        <begin position="249"/>
        <end position="278"/>
    </location>
</feature>
<dbReference type="InterPro" id="IPR051419">
    <property type="entry name" value="Lys/N-term_MeTrsfase_sf"/>
</dbReference>
<dbReference type="OrthoDB" id="411785at2759"/>
<evidence type="ECO:0000313" key="12">
    <source>
        <dbReference type="EMBL" id="CAH1239398.1"/>
    </source>
</evidence>
<accession>A0A8J9VFN0</accession>
<evidence type="ECO:0000259" key="11">
    <source>
        <dbReference type="Pfam" id="PF08241"/>
    </source>
</evidence>
<comment type="similarity">
    <text evidence="1">Belongs to the methyltransferase superfamily.</text>
</comment>
<evidence type="ECO:0000256" key="2">
    <source>
        <dbReference type="ARBA" id="ARBA00022553"/>
    </source>
</evidence>
<comment type="function">
    <text evidence="8">Protein-lysine methyltransferase that efficiently catalyzes three successive methylations on 'Lys-36' in eukaryotic translation elongation factor 1 alpha (EEF1A1 or EEF1A2).</text>
</comment>
<dbReference type="PANTHER" id="PTHR12176:SF80">
    <property type="entry name" value="EEF1A LYSINE METHYLTRANSFERASE 4"/>
    <property type="match status" value="1"/>
</dbReference>
<dbReference type="SUPFAM" id="SSF53335">
    <property type="entry name" value="S-adenosyl-L-methionine-dependent methyltransferases"/>
    <property type="match status" value="1"/>
</dbReference>
<dbReference type="InterPro" id="IPR029063">
    <property type="entry name" value="SAM-dependent_MTases_sf"/>
</dbReference>
<dbReference type="EMBL" id="OV696696">
    <property type="protein sequence ID" value="CAH1239398.1"/>
    <property type="molecule type" value="Genomic_DNA"/>
</dbReference>
<keyword evidence="3" id="KW-0489">Methyltransferase</keyword>
<evidence type="ECO:0000256" key="6">
    <source>
        <dbReference type="ARBA" id="ARBA00048653"/>
    </source>
</evidence>
<evidence type="ECO:0000256" key="4">
    <source>
        <dbReference type="ARBA" id="ARBA00022679"/>
    </source>
</evidence>
<organism evidence="12 13">
    <name type="scientific">Branchiostoma lanceolatum</name>
    <name type="common">Common lancelet</name>
    <name type="synonym">Amphioxus lanceolatum</name>
    <dbReference type="NCBI Taxonomy" id="7740"/>
    <lineage>
        <taxon>Eukaryota</taxon>
        <taxon>Metazoa</taxon>
        <taxon>Chordata</taxon>
        <taxon>Cephalochordata</taxon>
        <taxon>Leptocardii</taxon>
        <taxon>Amphioxiformes</taxon>
        <taxon>Branchiostomatidae</taxon>
        <taxon>Branchiostoma</taxon>
    </lineage>
</organism>
<evidence type="ECO:0000256" key="9">
    <source>
        <dbReference type="ARBA" id="ARBA00067848"/>
    </source>
</evidence>
<name>A0A8J9VFN0_BRALA</name>
<evidence type="ECO:0000256" key="3">
    <source>
        <dbReference type="ARBA" id="ARBA00022603"/>
    </source>
</evidence>
<dbReference type="Pfam" id="PF08241">
    <property type="entry name" value="Methyltransf_11"/>
    <property type="match status" value="1"/>
</dbReference>
<keyword evidence="13" id="KW-1185">Reference proteome</keyword>
<protein>
    <recommendedName>
        <fullName evidence="9">EEF1A lysine methyltransferase 4</fullName>
    </recommendedName>
</protein>
<keyword evidence="2" id="KW-0597">Phosphoprotein</keyword>
<dbReference type="Proteomes" id="UP000838412">
    <property type="component" value="Chromosome 11"/>
</dbReference>
<evidence type="ECO:0000256" key="5">
    <source>
        <dbReference type="ARBA" id="ARBA00022691"/>
    </source>
</evidence>
<dbReference type="FunFam" id="3.40.50.150:FF:000111">
    <property type="entry name" value="EEF1A lysine methyltransferase 4"/>
    <property type="match status" value="1"/>
</dbReference>
<reference evidence="12" key="1">
    <citation type="submission" date="2022-01" db="EMBL/GenBank/DDBJ databases">
        <authorList>
            <person name="Braso-Vives M."/>
        </authorList>
    </citation>
    <scope>NUCLEOTIDE SEQUENCE</scope>
</reference>
<feature type="domain" description="Methyltransferase type 11" evidence="11">
    <location>
        <begin position="63"/>
        <end position="169"/>
    </location>
</feature>
<comment type="catalytic activity">
    <reaction evidence="7">
        <text>N(6),N(6)-dimethyl-L-lysyl-[protein] + S-adenosyl-L-methionine = N(6),N(6),N(6)-trimethyl-L-lysyl-[protein] + S-adenosyl-L-homocysteine + H(+)</text>
        <dbReference type="Rhea" id="RHEA:54200"/>
        <dbReference type="Rhea" id="RHEA-COMP:13826"/>
        <dbReference type="Rhea" id="RHEA-COMP:13827"/>
        <dbReference type="ChEBI" id="CHEBI:15378"/>
        <dbReference type="ChEBI" id="CHEBI:57856"/>
        <dbReference type="ChEBI" id="CHEBI:59789"/>
        <dbReference type="ChEBI" id="CHEBI:61961"/>
        <dbReference type="ChEBI" id="CHEBI:61976"/>
    </reaction>
</comment>